<feature type="compositionally biased region" description="Polar residues" evidence="1">
    <location>
        <begin position="269"/>
        <end position="285"/>
    </location>
</feature>
<organism evidence="2 3">
    <name type="scientific">Lolium multiflorum</name>
    <name type="common">Italian ryegrass</name>
    <name type="synonym">Lolium perenne subsp. multiflorum</name>
    <dbReference type="NCBI Taxonomy" id="4521"/>
    <lineage>
        <taxon>Eukaryota</taxon>
        <taxon>Viridiplantae</taxon>
        <taxon>Streptophyta</taxon>
        <taxon>Embryophyta</taxon>
        <taxon>Tracheophyta</taxon>
        <taxon>Spermatophyta</taxon>
        <taxon>Magnoliopsida</taxon>
        <taxon>Liliopsida</taxon>
        <taxon>Poales</taxon>
        <taxon>Poaceae</taxon>
        <taxon>BOP clade</taxon>
        <taxon>Pooideae</taxon>
        <taxon>Poodae</taxon>
        <taxon>Poeae</taxon>
        <taxon>Poeae Chloroplast Group 2 (Poeae type)</taxon>
        <taxon>Loliodinae</taxon>
        <taxon>Loliinae</taxon>
        <taxon>Lolium</taxon>
    </lineage>
</organism>
<feature type="compositionally biased region" description="Low complexity" evidence="1">
    <location>
        <begin position="286"/>
        <end position="297"/>
    </location>
</feature>
<evidence type="ECO:0000256" key="1">
    <source>
        <dbReference type="SAM" id="MobiDB-lite"/>
    </source>
</evidence>
<name>A0AAD8WNT3_LOLMU</name>
<keyword evidence="3" id="KW-1185">Reference proteome</keyword>
<gene>
    <name evidence="2" type="ORF">QYE76_057155</name>
</gene>
<proteinExistence type="predicted"/>
<sequence length="330" mass="36812">MPGMARDLFYVKNTVADLINLPAFNPAVPTKANWSFNPKTNHIETNRIIRFMENLKKDTYISSDDIIRTFISRRVLPLQRRAHKISEMYDPRDPTKITGLPLSKEDIVLKARQICQTDMPMDWEWGFVPLSSTNPPTSEAKERFPRIAAEKRGPKKKRDLDEVDPDPYIHWTDLKMGRTHTSRPGNFSPEASGSDDEVVILEAEVGREYMEKLTSQGKKHKAPATEAGSSQGPPAKRSRTEVIGGKEVAKKRYQKKQMLVATGPALKLSKSTSGLRPESSEGTARSSSPLYSSPVPSGTGNLLPPLWEALQVRGARPLHLQITAQRGSTS</sequence>
<comment type="caution">
    <text evidence="2">The sequence shown here is derived from an EMBL/GenBank/DDBJ whole genome shotgun (WGS) entry which is preliminary data.</text>
</comment>
<feature type="region of interest" description="Disordered" evidence="1">
    <location>
        <begin position="211"/>
        <end position="303"/>
    </location>
</feature>
<accession>A0AAD8WNT3</accession>
<reference evidence="2" key="1">
    <citation type="submission" date="2023-07" db="EMBL/GenBank/DDBJ databases">
        <title>A chromosome-level genome assembly of Lolium multiflorum.</title>
        <authorList>
            <person name="Chen Y."/>
            <person name="Copetti D."/>
            <person name="Kolliker R."/>
            <person name="Studer B."/>
        </authorList>
    </citation>
    <scope>NUCLEOTIDE SEQUENCE</scope>
    <source>
        <strain evidence="2">02402/16</strain>
        <tissue evidence="2">Leaf</tissue>
    </source>
</reference>
<dbReference type="Proteomes" id="UP001231189">
    <property type="component" value="Unassembled WGS sequence"/>
</dbReference>
<evidence type="ECO:0000313" key="3">
    <source>
        <dbReference type="Proteomes" id="UP001231189"/>
    </source>
</evidence>
<evidence type="ECO:0000313" key="2">
    <source>
        <dbReference type="EMBL" id="KAK1668996.1"/>
    </source>
</evidence>
<protein>
    <submittedName>
        <fullName evidence="2">Uncharacterized protein</fullName>
    </submittedName>
</protein>
<dbReference type="AlphaFoldDB" id="A0AAD8WNT3"/>
<dbReference type="EMBL" id="JAUUTY010000003">
    <property type="protein sequence ID" value="KAK1668996.1"/>
    <property type="molecule type" value="Genomic_DNA"/>
</dbReference>